<dbReference type="PANTHER" id="PTHR12748:SF0">
    <property type="entry name" value="ORIGIN RECOGNITION COMPLEX SUBUNIT 3"/>
    <property type="match status" value="1"/>
</dbReference>
<evidence type="ECO:0000313" key="9">
    <source>
        <dbReference type="Proteomes" id="UP000031516"/>
    </source>
</evidence>
<dbReference type="Pfam" id="PF18137">
    <property type="entry name" value="WHD_ORC"/>
    <property type="match status" value="1"/>
</dbReference>
<evidence type="ECO:0000256" key="2">
    <source>
        <dbReference type="ARBA" id="ARBA00010977"/>
    </source>
</evidence>
<evidence type="ECO:0000313" key="8">
    <source>
        <dbReference type="EMBL" id="CDO94735.1"/>
    </source>
</evidence>
<feature type="domain" description="Origin recognition complex subunit 3 winged helix C-terminal" evidence="7">
    <location>
        <begin position="483"/>
        <end position="631"/>
    </location>
</feature>
<dbReference type="GO" id="GO:0005664">
    <property type="term" value="C:nuclear origin of replication recognition complex"/>
    <property type="evidence" value="ECO:0007669"/>
    <property type="project" value="InterPro"/>
</dbReference>
<dbReference type="InterPro" id="IPR040855">
    <property type="entry name" value="ORC_WH_C"/>
</dbReference>
<keyword evidence="9" id="KW-1185">Reference proteome</keyword>
<keyword evidence="5" id="KW-0539">Nucleus</keyword>
<feature type="domain" description="Origin recognition complex subunit 3 N-terminal" evidence="6">
    <location>
        <begin position="5"/>
        <end position="336"/>
    </location>
</feature>
<dbReference type="PANTHER" id="PTHR12748">
    <property type="entry name" value="ORIGIN RECOGNITION COMPLEX SUBUNIT 3"/>
    <property type="match status" value="1"/>
</dbReference>
<dbReference type="GO" id="GO:0005656">
    <property type="term" value="C:nuclear pre-replicative complex"/>
    <property type="evidence" value="ECO:0007669"/>
    <property type="project" value="TreeGrafter"/>
</dbReference>
<dbReference type="AlphaFoldDB" id="A0A0A8L9B5"/>
<dbReference type="GO" id="GO:0031261">
    <property type="term" value="C:DNA replication preinitiation complex"/>
    <property type="evidence" value="ECO:0007669"/>
    <property type="project" value="TreeGrafter"/>
</dbReference>
<evidence type="ECO:0000256" key="1">
    <source>
        <dbReference type="ARBA" id="ARBA00004123"/>
    </source>
</evidence>
<evidence type="ECO:0000256" key="3">
    <source>
        <dbReference type="ARBA" id="ARBA00022705"/>
    </source>
</evidence>
<comment type="similarity">
    <text evidence="2">Belongs to the ORC3 family.</text>
</comment>
<evidence type="ECO:0000256" key="4">
    <source>
        <dbReference type="ARBA" id="ARBA00023125"/>
    </source>
</evidence>
<dbReference type="Proteomes" id="UP000031516">
    <property type="component" value="Unassembled WGS sequence"/>
</dbReference>
<keyword evidence="4" id="KW-0238">DNA-binding</keyword>
<dbReference type="CDD" id="cd20704">
    <property type="entry name" value="Orc3"/>
    <property type="match status" value="1"/>
</dbReference>
<gene>
    <name evidence="8" type="ORF">KLDO_g2990</name>
</gene>
<dbReference type="GO" id="GO:0003688">
    <property type="term" value="F:DNA replication origin binding"/>
    <property type="evidence" value="ECO:0007669"/>
    <property type="project" value="TreeGrafter"/>
</dbReference>
<dbReference type="GO" id="GO:0006270">
    <property type="term" value="P:DNA replication initiation"/>
    <property type="evidence" value="ECO:0007669"/>
    <property type="project" value="TreeGrafter"/>
</dbReference>
<proteinExistence type="inferred from homology"/>
<evidence type="ECO:0000256" key="5">
    <source>
        <dbReference type="ARBA" id="ARBA00023242"/>
    </source>
</evidence>
<dbReference type="InterPro" id="IPR020795">
    <property type="entry name" value="ORC3"/>
</dbReference>
<reference evidence="8 9" key="1">
    <citation type="submission" date="2014-03" db="EMBL/GenBank/DDBJ databases">
        <title>The genome of Kluyveromyces dobzhanskii.</title>
        <authorList>
            <person name="Nystedt B."/>
            <person name="Astrom S."/>
        </authorList>
    </citation>
    <scope>NUCLEOTIDE SEQUENCE [LARGE SCALE GENOMIC DNA]</scope>
    <source>
        <strain evidence="8 9">CBS 2104</strain>
    </source>
</reference>
<accession>A0A0A8L9B5</accession>
<protein>
    <submittedName>
        <fullName evidence="8">WGS project CCBQ000000000 data, contig 00014</fullName>
    </submittedName>
</protein>
<sequence length="634" mass="74228">MELAAFTESQKQSFVYTPKFNRSTIESYDNGSSSLPFVKLFGGLESDESVMSRWALYNKLHADFHSSVDAILDSIDREVVSNISNTIGDLLANPPTVTSRNYFKTLILLGSDAETQIEVPDDTEECFNVLVDIEPKDAPNLRLLLKRVIFKVLEAMDVKLQSDPHVFPETFDEDLVRSLRLYDMFFFELFQPTYKRKLNLIVNLKETETFYMNVLQEFIDLMKATLKIDGIQVCYVLNLTTNVEKFENNLDQSIIRALSYDLKTIDLSSTKSYKYSNLIFQSFLDCVDRKLNLSPKFVKFVLEKMDNNTNQNLQLLLKILDYSLMAYFFNNPYSTFIDVANINLLDEKYLDRLTKCQTFLNFVESMVNSKASSEEIISLLNNENNTLEQFFVDFLVAENPINDKLHQIVDILENKLNIYDYNLINLYYHMLNNRLVDYLSEWEACAEYREEFDFENVQIVFQELFTLDNNNGLLSQALFPFFRTNLEDNLLNSERILPRSKVIKNMISVDHEIRELDRQLNELIDPLISQVFTLYREARSFINVYDFFVAFKESLPKAEIHNLLKTALDSDEIVTKVKDKSLKIIEEMEEEEYMDKLALVWFIKGLTECQYIGILKTQRYQSYEIVEKIIWRGI</sequence>
<comment type="subcellular location">
    <subcellularLocation>
        <location evidence="1">Nucleus</location>
    </subcellularLocation>
</comment>
<dbReference type="OrthoDB" id="10265211at2759"/>
<name>A0A0A8L9B5_9SACH</name>
<evidence type="ECO:0000259" key="7">
    <source>
        <dbReference type="Pfam" id="PF18137"/>
    </source>
</evidence>
<dbReference type="InterPro" id="IPR045667">
    <property type="entry name" value="ORC3_N"/>
</dbReference>
<keyword evidence="3" id="KW-0235">DNA replication</keyword>
<dbReference type="Pfam" id="PF07034">
    <property type="entry name" value="ORC3_N"/>
    <property type="match status" value="1"/>
</dbReference>
<evidence type="ECO:0000259" key="6">
    <source>
        <dbReference type="Pfam" id="PF07034"/>
    </source>
</evidence>
<dbReference type="EMBL" id="CCBQ010000039">
    <property type="protein sequence ID" value="CDO94735.1"/>
    <property type="molecule type" value="Genomic_DNA"/>
</dbReference>
<organism evidence="8 9">
    <name type="scientific">Kluyveromyces dobzhanskii CBS 2104</name>
    <dbReference type="NCBI Taxonomy" id="1427455"/>
    <lineage>
        <taxon>Eukaryota</taxon>
        <taxon>Fungi</taxon>
        <taxon>Dikarya</taxon>
        <taxon>Ascomycota</taxon>
        <taxon>Saccharomycotina</taxon>
        <taxon>Saccharomycetes</taxon>
        <taxon>Saccharomycetales</taxon>
        <taxon>Saccharomycetaceae</taxon>
        <taxon>Kluyveromyces</taxon>
    </lineage>
</organism>
<comment type="caution">
    <text evidence="8">The sequence shown here is derived from an EMBL/GenBank/DDBJ whole genome shotgun (WGS) entry which is preliminary data.</text>
</comment>